<name>A0A1F4UZV6_UNCKA</name>
<protein>
    <recommendedName>
        <fullName evidence="3">DUF4238 domain-containing protein</fullName>
    </recommendedName>
</protein>
<dbReference type="Proteomes" id="UP000177371">
    <property type="component" value="Unassembled WGS sequence"/>
</dbReference>
<accession>A0A1F4UZV6</accession>
<evidence type="ECO:0000313" key="1">
    <source>
        <dbReference type="EMBL" id="OGC49733.1"/>
    </source>
</evidence>
<evidence type="ECO:0008006" key="3">
    <source>
        <dbReference type="Google" id="ProtNLM"/>
    </source>
</evidence>
<comment type="caution">
    <text evidence="1">The sequence shown here is derived from an EMBL/GenBank/DDBJ whole genome shotgun (WGS) entry which is preliminary data.</text>
</comment>
<proteinExistence type="predicted"/>
<dbReference type="Pfam" id="PF14022">
    <property type="entry name" value="DUF4238"/>
    <property type="match status" value="1"/>
</dbReference>
<dbReference type="AlphaFoldDB" id="A0A1F4UZV6"/>
<sequence>MPDENQKFTKKQHYIPRFYLRKFSQNDETLNVYDRKKGKNGEFRKDQSINEIGHENNFYTYTDIGGERKNLEDVFGQFESSAGKILNKIENKEILTPEDKEYFSVFLSLLYLRTPTSKKYMNKGTEQLYKETMRMELATTPKEKFREFYEKKFGKGISDEKLEDLIDFGVNEKRSEIKVDIPNSYWIKQMLQLSMDITPVFNMLNWRVFFSEQKHAFIASDNPFLLITTEKPDPFWGVGLLTQGALKVVPLTSNICLIMDEPDENPTISYKETTSKELQRAVNGSLTKKCDRCIFSASMGQLEKLVKEHKPYNRGDHSK</sequence>
<dbReference type="EMBL" id="MEUT01000044">
    <property type="protein sequence ID" value="OGC49733.1"/>
    <property type="molecule type" value="Genomic_DNA"/>
</dbReference>
<reference evidence="1 2" key="1">
    <citation type="journal article" date="2016" name="Nat. Commun.">
        <title>Thousands of microbial genomes shed light on interconnected biogeochemical processes in an aquifer system.</title>
        <authorList>
            <person name="Anantharaman K."/>
            <person name="Brown C.T."/>
            <person name="Hug L.A."/>
            <person name="Sharon I."/>
            <person name="Castelle C.J."/>
            <person name="Probst A.J."/>
            <person name="Thomas B.C."/>
            <person name="Singh A."/>
            <person name="Wilkins M.J."/>
            <person name="Karaoz U."/>
            <person name="Brodie E.L."/>
            <person name="Williams K.H."/>
            <person name="Hubbard S.S."/>
            <person name="Banfield J.F."/>
        </authorList>
    </citation>
    <scope>NUCLEOTIDE SEQUENCE [LARGE SCALE GENOMIC DNA]</scope>
</reference>
<dbReference type="InterPro" id="IPR025332">
    <property type="entry name" value="DUF4238"/>
</dbReference>
<dbReference type="STRING" id="1802610.A2W32_05320"/>
<organism evidence="1 2">
    <name type="scientific">candidate division WWE3 bacterium RBG_16_37_10</name>
    <dbReference type="NCBI Taxonomy" id="1802610"/>
    <lineage>
        <taxon>Bacteria</taxon>
        <taxon>Katanobacteria</taxon>
    </lineage>
</organism>
<evidence type="ECO:0000313" key="2">
    <source>
        <dbReference type="Proteomes" id="UP000177371"/>
    </source>
</evidence>
<gene>
    <name evidence="1" type="ORF">A2W32_05320</name>
</gene>